<dbReference type="AlphaFoldDB" id="A0A809QYR4"/>
<evidence type="ECO:0000313" key="2">
    <source>
        <dbReference type="Proteomes" id="UP000662914"/>
    </source>
</evidence>
<gene>
    <name evidence="1" type="ORF">DSYM_12620</name>
</gene>
<sequence>MLWLSTANAADNSTFSVSLAGVHPVLWSDFDPLKKNMSACISDGKMNSPICQKVQDTMAVQLSDALLHAVMTNATARGAEPRFCDTYALELVKKQRQGDQAAYAILLIDGQIKYGSALYGKDLPGTYLAKLVFDALVNQSPCKQ</sequence>
<name>A0A809QYR4_9PROT</name>
<dbReference type="KEGG" id="ddz:DSYM_12620"/>
<protein>
    <submittedName>
        <fullName evidence="1">Uncharacterized protein</fullName>
    </submittedName>
</protein>
<accession>A0A809QYR4</accession>
<organism evidence="1 2">
    <name type="scientific">Candidatus Desulfobacillus denitrificans</name>
    <dbReference type="NCBI Taxonomy" id="2608985"/>
    <lineage>
        <taxon>Bacteria</taxon>
        <taxon>Pseudomonadati</taxon>
        <taxon>Pseudomonadota</taxon>
        <taxon>Betaproteobacteria</taxon>
        <taxon>Candidatus Desulfobacillus</taxon>
    </lineage>
</organism>
<reference evidence="1" key="1">
    <citation type="journal article" name="DNA Res.">
        <title>The physiological potential of anammox bacteria as revealed by their core genome structure.</title>
        <authorList>
            <person name="Okubo T."/>
            <person name="Toyoda A."/>
            <person name="Fukuhara K."/>
            <person name="Uchiyama I."/>
            <person name="Harigaya Y."/>
            <person name="Kuroiwa M."/>
            <person name="Suzuki T."/>
            <person name="Murakami Y."/>
            <person name="Suwa Y."/>
            <person name="Takami H."/>
        </authorList>
    </citation>
    <scope>NUCLEOTIDE SEQUENCE</scope>
    <source>
        <strain evidence="1">317325-3</strain>
    </source>
</reference>
<dbReference type="Proteomes" id="UP000662914">
    <property type="component" value="Chromosome"/>
</dbReference>
<dbReference type="EMBL" id="AP021857">
    <property type="protein sequence ID" value="BBO20563.1"/>
    <property type="molecule type" value="Genomic_DNA"/>
</dbReference>
<proteinExistence type="predicted"/>
<evidence type="ECO:0000313" key="1">
    <source>
        <dbReference type="EMBL" id="BBO20563.1"/>
    </source>
</evidence>